<feature type="region of interest" description="Disordered" evidence="3">
    <location>
        <begin position="509"/>
        <end position="528"/>
    </location>
</feature>
<dbReference type="PANTHER" id="PTHR38340">
    <property type="entry name" value="S-LAYER PROTEIN"/>
    <property type="match status" value="1"/>
</dbReference>
<dbReference type="EMBL" id="JAAIVJ010000020">
    <property type="protein sequence ID" value="NEY92113.1"/>
    <property type="molecule type" value="Genomic_DNA"/>
</dbReference>
<evidence type="ECO:0000259" key="4">
    <source>
        <dbReference type="Pfam" id="PF06119"/>
    </source>
</evidence>
<dbReference type="PANTHER" id="PTHR38340:SF1">
    <property type="entry name" value="S-LAYER PROTEIN"/>
    <property type="match status" value="1"/>
</dbReference>
<dbReference type="InterPro" id="IPR018511">
    <property type="entry name" value="Hemolysin-typ_Ca-bd_CS"/>
</dbReference>
<accession>A0A6M0QYZ0</accession>
<dbReference type="InterPro" id="IPR050557">
    <property type="entry name" value="RTX_toxin/Mannuronan_C5-epim"/>
</dbReference>
<keyword evidence="6" id="KW-1185">Reference proteome</keyword>
<dbReference type="Pfam" id="PF06119">
    <property type="entry name" value="NIDO"/>
    <property type="match status" value="1"/>
</dbReference>
<comment type="subcellular location">
    <subcellularLocation>
        <location evidence="1">Secreted</location>
    </subcellularLocation>
</comment>
<dbReference type="GO" id="GO:0007160">
    <property type="term" value="P:cell-matrix adhesion"/>
    <property type="evidence" value="ECO:0007669"/>
    <property type="project" value="InterPro"/>
</dbReference>
<dbReference type="Pfam" id="PF00353">
    <property type="entry name" value="HemolysinCabind"/>
    <property type="match status" value="8"/>
</dbReference>
<gene>
    <name evidence="5" type="ORF">G4Z14_17650</name>
</gene>
<organism evidence="5 6">
    <name type="scientific">Tabrizicola oligotrophica</name>
    <dbReference type="NCBI Taxonomy" id="2710650"/>
    <lineage>
        <taxon>Bacteria</taxon>
        <taxon>Pseudomonadati</taxon>
        <taxon>Pseudomonadota</taxon>
        <taxon>Alphaproteobacteria</taxon>
        <taxon>Rhodobacterales</taxon>
        <taxon>Paracoccaceae</taxon>
        <taxon>Tabrizicola</taxon>
    </lineage>
</organism>
<evidence type="ECO:0000313" key="6">
    <source>
        <dbReference type="Proteomes" id="UP000477782"/>
    </source>
</evidence>
<sequence>MAEVTGNGSAVTGLGGAAGFGETMLTRADDASLRLDVGAVFEDGFQFGGAHFAADELYVSTNGLVSFGGAVNGVADSLSAITRPFIAAFHADVDTRLDGEGAESGPVWVDVDPVGDVVTITWQEVGFYRRNAARTNTFQLQLFDDGAGGFTIVLRYDSIGWTTGDLEGGWQGLGGDPALIGWRLAASGAVNGHWASGIEARLLALADTAGNTGVDGLWVYHYRPPRVVNGTADNDVLSGDAGEDALYGGAGNDRLAGLAGADLLDGGAGLDLADYAQSIAGVTASLADPGANRGIEAEGDRYVGIEGISGSAHADRLTGDGGANWLEGGAGADWLSDGAGNDTVYGGAGDDRLIAGAGADLYSGGAGSDRVDYAGAATRITLDLAAPAASTGLAAGDRFHGIEAFAGSRFGDRLAGDGTANRLYGAAGADVLLGRGGADRLSGDAGDDRLIGGSGADVLTGGAGMDVASYSTATTAIRADLATPAANLGADALGDRYLAVEGLIGSRQNDTLAGDHQGNRLSGLAGADRLEGREGADTLSGGAGDDLLIGGAGGDLLQGGDGRDRTSYAAAAAGVTVDLANPTQNSGEARGDRYSGIEEVEGSAQSDRLSGNGAGNLLLGGGGNDLLQGRGGADGLHGGGGLDLASYGDAAAGVTASLGTPAMNTGEAAGDLYSLIEGLRGSAHADDLAGDALSNLLQGGGGVDRLSGGAGDDTLEGGAGADHLFGGEGVDLASYALAGSAVVARLADPAGNAGDARGDSYDGIEGLIGSAHADTLSGGTGDDWLFGGEGADVLSGARGRDRLAGGSGDDLLNGGALADTLDGGDGMDWADYSSDIRGLTADLASPAANTGDAAGDVWLSIECLRGSFYADWLYGSEAANRLDGSAGNDQLSGRGGADELAGGAGQDTLTGGSSADSFVLHRLDEGGDLVTDYNPAEADSLDLRIAGLSRSDIGLRFQHVAGVGSAAVAEAQVFHLTTGQVLFTLQDGANLTDVFLRLGDTSYDLL</sequence>
<dbReference type="PRINTS" id="PR00313">
    <property type="entry name" value="CABNDNGRPT"/>
</dbReference>
<evidence type="ECO:0000256" key="1">
    <source>
        <dbReference type="ARBA" id="ARBA00004613"/>
    </source>
</evidence>
<dbReference type="PROSITE" id="PS00330">
    <property type="entry name" value="HEMOLYSIN_CALCIUM"/>
    <property type="match status" value="14"/>
</dbReference>
<proteinExistence type="predicted"/>
<dbReference type="SUPFAM" id="SSF51120">
    <property type="entry name" value="beta-Roll"/>
    <property type="match status" value="7"/>
</dbReference>
<feature type="domain" description="NIDO" evidence="4">
    <location>
        <begin position="116"/>
        <end position="221"/>
    </location>
</feature>
<name>A0A6M0QYZ0_9RHOB</name>
<dbReference type="InterPro" id="IPR011049">
    <property type="entry name" value="Serralysin-like_metalloprot_C"/>
</dbReference>
<keyword evidence="2" id="KW-0964">Secreted</keyword>
<dbReference type="AlphaFoldDB" id="A0A6M0QYZ0"/>
<comment type="caution">
    <text evidence="5">The sequence shown here is derived from an EMBL/GenBank/DDBJ whole genome shotgun (WGS) entry which is preliminary data.</text>
</comment>
<dbReference type="InterPro" id="IPR003886">
    <property type="entry name" value="NIDO_dom"/>
</dbReference>
<dbReference type="InterPro" id="IPR001343">
    <property type="entry name" value="Hemolysn_Ca-bd"/>
</dbReference>
<dbReference type="Proteomes" id="UP000477782">
    <property type="component" value="Unassembled WGS sequence"/>
</dbReference>
<reference evidence="5 6" key="1">
    <citation type="submission" date="2020-02" db="EMBL/GenBank/DDBJ databases">
        <authorList>
            <person name="Chen W.-M."/>
        </authorList>
    </citation>
    <scope>NUCLEOTIDE SEQUENCE [LARGE SCALE GENOMIC DNA]</scope>
    <source>
        <strain evidence="5 6">KMS-5</strain>
    </source>
</reference>
<dbReference type="GO" id="GO:0005509">
    <property type="term" value="F:calcium ion binding"/>
    <property type="evidence" value="ECO:0007669"/>
    <property type="project" value="InterPro"/>
</dbReference>
<protein>
    <recommendedName>
        <fullName evidence="4">NIDO domain-containing protein</fullName>
    </recommendedName>
</protein>
<dbReference type="RefSeq" id="WP_164628133.1">
    <property type="nucleotide sequence ID" value="NZ_JAAIVJ010000020.1"/>
</dbReference>
<dbReference type="GO" id="GO:0005576">
    <property type="term" value="C:extracellular region"/>
    <property type="evidence" value="ECO:0007669"/>
    <property type="project" value="UniProtKB-SubCell"/>
</dbReference>
<evidence type="ECO:0000256" key="3">
    <source>
        <dbReference type="SAM" id="MobiDB-lite"/>
    </source>
</evidence>
<dbReference type="Gene3D" id="2.150.10.10">
    <property type="entry name" value="Serralysin-like metalloprotease, C-terminal"/>
    <property type="match status" value="6"/>
</dbReference>
<evidence type="ECO:0000256" key="2">
    <source>
        <dbReference type="ARBA" id="ARBA00022525"/>
    </source>
</evidence>
<evidence type="ECO:0000313" key="5">
    <source>
        <dbReference type="EMBL" id="NEY92113.1"/>
    </source>
</evidence>